<dbReference type="Gene3D" id="1.10.1060.10">
    <property type="entry name" value="Alpha-helical ferredoxin"/>
    <property type="match status" value="1"/>
</dbReference>
<evidence type="ECO:0000256" key="4">
    <source>
        <dbReference type="ARBA" id="ARBA00023004"/>
    </source>
</evidence>
<keyword evidence="6" id="KW-0813">Transport</keyword>
<comment type="catalytic activity">
    <reaction evidence="6">
        <text>(R)-lactate + A = pyruvate + AH2</text>
        <dbReference type="Rhea" id="RHEA:15089"/>
        <dbReference type="ChEBI" id="CHEBI:13193"/>
        <dbReference type="ChEBI" id="CHEBI:15361"/>
        <dbReference type="ChEBI" id="CHEBI:16004"/>
        <dbReference type="ChEBI" id="CHEBI:17499"/>
    </reaction>
</comment>
<dbReference type="InterPro" id="IPR017900">
    <property type="entry name" value="4Fe4S_Fe_S_CS"/>
</dbReference>
<feature type="domain" description="4Fe-4S ferredoxin-type" evidence="7">
    <location>
        <begin position="15"/>
        <end position="46"/>
    </location>
</feature>
<evidence type="ECO:0000256" key="1">
    <source>
        <dbReference type="ARBA" id="ARBA00022485"/>
    </source>
</evidence>
<dbReference type="PANTHER" id="PTHR32479">
    <property type="entry name" value="GLYCOLATE OXIDASE IRON-SULFUR SUBUNIT"/>
    <property type="match status" value="1"/>
</dbReference>
<keyword evidence="6" id="KW-0249">Electron transport</keyword>
<dbReference type="EMBL" id="JAGGKP010000004">
    <property type="protein sequence ID" value="MBP1937165.1"/>
    <property type="molecule type" value="Genomic_DNA"/>
</dbReference>
<dbReference type="InterPro" id="IPR017896">
    <property type="entry name" value="4Fe4S_Fe-S-bd"/>
</dbReference>
<comment type="function">
    <text evidence="6">Component of a complex that catalyzes the oxidation of glycolate to glyoxylate.</text>
</comment>
<keyword evidence="2 6" id="KW-0479">Metal-binding</keyword>
<dbReference type="PIRSF" id="PIRSF000139">
    <property type="entry name" value="Glc_ox_4Fe-4S"/>
    <property type="match status" value="1"/>
</dbReference>
<dbReference type="PROSITE" id="PS51379">
    <property type="entry name" value="4FE4S_FER_2"/>
    <property type="match status" value="2"/>
</dbReference>
<dbReference type="InterPro" id="IPR004017">
    <property type="entry name" value="Cys_rich_dom"/>
</dbReference>
<comment type="catalytic activity">
    <reaction evidence="6">
        <text>glycolate + A = glyoxylate + AH2</text>
        <dbReference type="Rhea" id="RHEA:21264"/>
        <dbReference type="ChEBI" id="CHEBI:13193"/>
        <dbReference type="ChEBI" id="CHEBI:17499"/>
        <dbReference type="ChEBI" id="CHEBI:29805"/>
        <dbReference type="ChEBI" id="CHEBI:36655"/>
        <dbReference type="EC" id="1.1.99.14"/>
    </reaction>
</comment>
<dbReference type="InterPro" id="IPR009051">
    <property type="entry name" value="Helical_ferredxn"/>
</dbReference>
<dbReference type="Pfam" id="PF13183">
    <property type="entry name" value="Fer4_8"/>
    <property type="match status" value="1"/>
</dbReference>
<name>A0ABS4H515_9BACL</name>
<evidence type="ECO:0000259" key="7">
    <source>
        <dbReference type="PROSITE" id="PS51379"/>
    </source>
</evidence>
<dbReference type="Pfam" id="PF02754">
    <property type="entry name" value="CCG"/>
    <property type="match status" value="2"/>
</dbReference>
<accession>A0ABS4H515</accession>
<keyword evidence="4 6" id="KW-0408">Iron</keyword>
<comment type="cofactor">
    <cofactor evidence="6">
        <name>[4Fe-4S] cluster</name>
        <dbReference type="ChEBI" id="CHEBI:49883"/>
    </cofactor>
    <text evidence="6">Binds 2 [4Fe-4S] clusters.</text>
</comment>
<evidence type="ECO:0000256" key="5">
    <source>
        <dbReference type="ARBA" id="ARBA00023014"/>
    </source>
</evidence>
<dbReference type="EC" id="1.1.99.14" evidence="6"/>
<comment type="caution">
    <text evidence="8">The sequence shown here is derived from an EMBL/GenBank/DDBJ whole genome shotgun (WGS) entry which is preliminary data.</text>
</comment>
<dbReference type="InterPro" id="IPR012257">
    <property type="entry name" value="Glc_ox_4Fe-4S"/>
</dbReference>
<keyword evidence="3" id="KW-0677">Repeat</keyword>
<evidence type="ECO:0000256" key="3">
    <source>
        <dbReference type="ARBA" id="ARBA00022737"/>
    </source>
</evidence>
<keyword evidence="5 6" id="KW-0411">Iron-sulfur</keyword>
<organism evidence="8 9">
    <name type="scientific">Paenibacillus sediminis</name>
    <dbReference type="NCBI Taxonomy" id="664909"/>
    <lineage>
        <taxon>Bacteria</taxon>
        <taxon>Bacillati</taxon>
        <taxon>Bacillota</taxon>
        <taxon>Bacilli</taxon>
        <taxon>Bacillales</taxon>
        <taxon>Paenibacillaceae</taxon>
        <taxon>Paenibacillus</taxon>
    </lineage>
</organism>
<evidence type="ECO:0000256" key="2">
    <source>
        <dbReference type="ARBA" id="ARBA00022723"/>
    </source>
</evidence>
<keyword evidence="1 6" id="KW-0004">4Fe-4S</keyword>
<dbReference type="PANTHER" id="PTHR32479:SF17">
    <property type="entry name" value="GLYCOLATE OXIDASE IRON-SULFUR SUBUNIT"/>
    <property type="match status" value="1"/>
</dbReference>
<evidence type="ECO:0000313" key="9">
    <source>
        <dbReference type="Proteomes" id="UP001519273"/>
    </source>
</evidence>
<feature type="domain" description="4Fe-4S ferredoxin-type" evidence="7">
    <location>
        <begin position="68"/>
        <end position="100"/>
    </location>
</feature>
<reference evidence="8 9" key="1">
    <citation type="submission" date="2021-03" db="EMBL/GenBank/DDBJ databases">
        <title>Genomic Encyclopedia of Type Strains, Phase IV (KMG-IV): sequencing the most valuable type-strain genomes for metagenomic binning, comparative biology and taxonomic classification.</title>
        <authorList>
            <person name="Goeker M."/>
        </authorList>
    </citation>
    <scope>NUCLEOTIDE SEQUENCE [LARGE SCALE GENOMIC DNA]</scope>
    <source>
        <strain evidence="8 9">DSM 23491</strain>
    </source>
</reference>
<proteinExistence type="predicted"/>
<evidence type="ECO:0000313" key="8">
    <source>
        <dbReference type="EMBL" id="MBP1937165.1"/>
    </source>
</evidence>
<dbReference type="SUPFAM" id="SSF46548">
    <property type="entry name" value="alpha-helical ferredoxin"/>
    <property type="match status" value="1"/>
</dbReference>
<evidence type="ECO:0000256" key="6">
    <source>
        <dbReference type="PIRNR" id="PIRNR000139"/>
    </source>
</evidence>
<keyword evidence="9" id="KW-1185">Reference proteome</keyword>
<sequence length="467" mass="51771">MTAMINQSEALAERLKLTIDEDQLTNCMRCGFCQNACPTFIETGLEAASPRGRIALMKAVVDGLMYPDQSFQDQMDLCLGCRACEPACPSDVKYGQLIEQTREAIAHERSYSLPVRMARKTFLKGIFPHQGRMRMVGKTLRFYQRSGLQRVVRASGVMKLLPEHLQELEAVMPETSGDGLVERWKSLRLPARSEVTKSGESIFIVPPIGEKVARVGMFRGCIMDVMFIETNVNTVRLLRQAGFEVVIPESQACCGALHAHAGEMAEARTLAELNLHAFADADVDYVASNAGGCGAMLKEYDHLMQDDAAHRELAIQFSNQVKDVSELLSTIGRPLTMQEEIAPKTVTYQDSCHLRNVMRIQGQPRELMRALPGVELCELQGADTCCGSAGIYNMTQPEMSKNVLDRKMEHVKKTDAKYVVTSNPGCLLQMKWGIHRSGLNNEMEAVHLVDLLAEHVRFDAEASGAGK</sequence>
<dbReference type="PROSITE" id="PS00198">
    <property type="entry name" value="4FE4S_FER_1"/>
    <property type="match status" value="2"/>
</dbReference>
<protein>
    <recommendedName>
        <fullName evidence="6">Glycolate oxidase iron-sulfur subunit</fullName>
        <ecNumber evidence="6">1.1.99.14</ecNumber>
    </recommendedName>
</protein>
<dbReference type="Proteomes" id="UP001519273">
    <property type="component" value="Unassembled WGS sequence"/>
</dbReference>
<gene>
    <name evidence="8" type="ORF">J2Z20_002058</name>
</gene>